<dbReference type="CDD" id="cd16262">
    <property type="entry name" value="EFG_III"/>
    <property type="match status" value="1"/>
</dbReference>
<dbReference type="InterPro" id="IPR031157">
    <property type="entry name" value="G_TR_CS"/>
</dbReference>
<feature type="domain" description="Tr-type G" evidence="8">
    <location>
        <begin position="86"/>
        <end position="361"/>
    </location>
</feature>
<dbReference type="InterPro" id="IPR047872">
    <property type="entry name" value="EFG_IV"/>
</dbReference>
<dbReference type="InterPro" id="IPR035649">
    <property type="entry name" value="EFG_V"/>
</dbReference>
<comment type="subcellular location">
    <subcellularLocation>
        <location evidence="6">Mitochondrion</location>
    </subcellularLocation>
</comment>
<evidence type="ECO:0000256" key="3">
    <source>
        <dbReference type="ARBA" id="ARBA00022768"/>
    </source>
</evidence>
<dbReference type="PANTHER" id="PTHR43261:SF1">
    <property type="entry name" value="RIBOSOME-RELEASING FACTOR 2, MITOCHONDRIAL"/>
    <property type="match status" value="1"/>
</dbReference>
<dbReference type="InterPro" id="IPR014721">
    <property type="entry name" value="Ribsml_uS5_D2-typ_fold_subgr"/>
</dbReference>
<dbReference type="SUPFAM" id="SSF52540">
    <property type="entry name" value="P-loop containing nucleoside triphosphate hydrolases"/>
    <property type="match status" value="1"/>
</dbReference>
<evidence type="ECO:0000313" key="10">
    <source>
        <dbReference type="Proteomes" id="UP001314263"/>
    </source>
</evidence>
<dbReference type="InterPro" id="IPR009022">
    <property type="entry name" value="EFG_III"/>
</dbReference>
<dbReference type="InterPro" id="IPR035647">
    <property type="entry name" value="EFG_III/V"/>
</dbReference>
<feature type="region of interest" description="Disordered" evidence="7">
    <location>
        <begin position="30"/>
        <end position="59"/>
    </location>
</feature>
<dbReference type="HAMAP" id="MF_00054_B">
    <property type="entry name" value="EF_G_EF_2_B"/>
    <property type="match status" value="1"/>
</dbReference>
<dbReference type="GO" id="GO:0003746">
    <property type="term" value="F:translation elongation factor activity"/>
    <property type="evidence" value="ECO:0007669"/>
    <property type="project" value="UniProtKB-UniRule"/>
</dbReference>
<dbReference type="InterPro" id="IPR005225">
    <property type="entry name" value="Small_GTP-bd"/>
</dbReference>
<dbReference type="CDD" id="cd04088">
    <property type="entry name" value="EFG_mtEFG_II"/>
    <property type="match status" value="1"/>
</dbReference>
<comment type="similarity">
    <text evidence="6">Belongs to the GTP-binding elongation factor family. EF-G/EF-2 subfamily.</text>
</comment>
<dbReference type="GO" id="GO:0032790">
    <property type="term" value="P:ribosome disassembly"/>
    <property type="evidence" value="ECO:0007669"/>
    <property type="project" value="TreeGrafter"/>
</dbReference>
<comment type="caution">
    <text evidence="9">The sequence shown here is derived from an EMBL/GenBank/DDBJ whole genome shotgun (WGS) entry which is preliminary data.</text>
</comment>
<keyword evidence="6" id="KW-0496">Mitochondrion</keyword>
<keyword evidence="3 6" id="KW-0251">Elongation factor</keyword>
<dbReference type="FunFam" id="2.40.30.10:FF:000006">
    <property type="entry name" value="Elongation factor G"/>
    <property type="match status" value="1"/>
</dbReference>
<dbReference type="NCBIfam" id="NF009381">
    <property type="entry name" value="PRK12740.1-5"/>
    <property type="match status" value="1"/>
</dbReference>
<dbReference type="SUPFAM" id="SSF50447">
    <property type="entry name" value="Translation proteins"/>
    <property type="match status" value="1"/>
</dbReference>
<dbReference type="GO" id="GO:0005739">
    <property type="term" value="C:mitochondrion"/>
    <property type="evidence" value="ECO:0007669"/>
    <property type="project" value="UniProtKB-SubCell"/>
</dbReference>
<dbReference type="InterPro" id="IPR004540">
    <property type="entry name" value="Transl_elong_EFG/EF2"/>
</dbReference>
<dbReference type="PANTHER" id="PTHR43261">
    <property type="entry name" value="TRANSLATION ELONGATION FACTOR G-RELATED"/>
    <property type="match status" value="1"/>
</dbReference>
<dbReference type="FunFam" id="3.30.70.240:FF:000001">
    <property type="entry name" value="Elongation factor G"/>
    <property type="match status" value="1"/>
</dbReference>
<protein>
    <recommendedName>
        <fullName evidence="6">Elongation factor G, mitochondrial</fullName>
        <shortName evidence="6">EF-Gmt</shortName>
    </recommendedName>
    <alternativeName>
        <fullName evidence="6">Elongation factor G 1, mitochondrial</fullName>
        <shortName evidence="6">mEF-G 1</shortName>
    </alternativeName>
    <alternativeName>
        <fullName evidence="6">Elongation factor G1</fullName>
    </alternativeName>
</protein>
<dbReference type="CDD" id="cd01886">
    <property type="entry name" value="EF-G"/>
    <property type="match status" value="1"/>
</dbReference>
<dbReference type="SUPFAM" id="SSF54980">
    <property type="entry name" value="EF-G C-terminal domain-like"/>
    <property type="match status" value="2"/>
</dbReference>
<dbReference type="NCBIfam" id="TIGR00484">
    <property type="entry name" value="EF-G"/>
    <property type="match status" value="1"/>
</dbReference>
<proteinExistence type="inferred from homology"/>
<dbReference type="Pfam" id="PF03764">
    <property type="entry name" value="EFG_IV"/>
    <property type="match status" value="1"/>
</dbReference>
<dbReference type="InterPro" id="IPR041095">
    <property type="entry name" value="EFG_II"/>
</dbReference>
<dbReference type="InterPro" id="IPR005517">
    <property type="entry name" value="Transl_elong_EFG/EF2_IV"/>
</dbReference>
<dbReference type="InterPro" id="IPR009000">
    <property type="entry name" value="Transl_B-barrel_sf"/>
</dbReference>
<evidence type="ECO:0000313" key="9">
    <source>
        <dbReference type="EMBL" id="CAK0782504.1"/>
    </source>
</evidence>
<name>A0AAV1I703_9CHLO</name>
<evidence type="ECO:0000256" key="4">
    <source>
        <dbReference type="ARBA" id="ARBA00022917"/>
    </source>
</evidence>
<dbReference type="InterPro" id="IPR004161">
    <property type="entry name" value="EFTu-like_2"/>
</dbReference>
<sequence>MLGQQAGVGRPQASPVQCSACGRQTLQATPRVSGASSAQHSSFRKGEPTFKGTPISGKSAECRRTSVRTTAMAADTDASSRIVPLERYRNIGICAHIDAGKTTCTERVLYYTGKSYKIGEVHEGAATMDWMAQEQERGITITSAATTCTWKDHLINIIDTPGHVDFTLEVERALRVLDGAVALFDAVAGVEPQSETVWRQATKYGVPRICFVNKMDRMGANFFRTVSMIESMLGAKPAVTTLPIGSEDNFQGVIDLVAMKAITWTGEELGANFDVGEIPADLKDEAEEWHEKLVETAIEVDDAAMEAFFEGELPDEDALRALIRKGTIQNAFVPVLCGSAFKNKGVQPLLDAVNAYLPSPLDVPPMKGSEVEDPDTPMTRKPDDKEPFSGLAFKIMADPFVGTLTFVRIYSGVLEAGTYALCANKGRKERIGRLLMMHANNREDIKVARTGDIIAVAGLKDVITGETLCDEKRPIMLERMEFPDPVIKIAIEPKSKGDLEKMSNGLIKLAQEDPSFNFSRDEETNQTVIEGMGELHLDIIVDRLRREFKVDCDVGAPQVNYRESISTPADIKYTHKKQSGGSGQFAEVAIRFEPGEPGTGFEFRSEIKGGTVPKEYIPGVTKGLEEMMSSGVLAGFPVVDVRATLYDGSYHDVDSSVLAFQIAARAAFREGMRKGKAQLLEPIMKVEVTTPEDHMGDVIGDLNSRRGLVGEFLDKPGNMRLIKASVPLSEMFQYVSTLRGMTKGRAQYSMALEKYDTVPNTIQQKIVGEHAAKLQEA</sequence>
<accession>A0AAV1I703</accession>
<dbReference type="Gene3D" id="2.40.30.10">
    <property type="entry name" value="Translation factors"/>
    <property type="match status" value="1"/>
</dbReference>
<feature type="binding site" evidence="6">
    <location>
        <begin position="159"/>
        <end position="163"/>
    </location>
    <ligand>
        <name>GTP</name>
        <dbReference type="ChEBI" id="CHEBI:37565"/>
    </ligand>
</feature>
<dbReference type="EMBL" id="CAUYUE010000007">
    <property type="protein sequence ID" value="CAK0782504.1"/>
    <property type="molecule type" value="Genomic_DNA"/>
</dbReference>
<gene>
    <name evidence="9" type="primary">FUSA2</name>
    <name evidence="9" type="ORF">CVIRNUC_005722</name>
</gene>
<dbReference type="SMART" id="SM00889">
    <property type="entry name" value="EFG_IV"/>
    <property type="match status" value="1"/>
</dbReference>
<dbReference type="InterPro" id="IPR027417">
    <property type="entry name" value="P-loop_NTPase"/>
</dbReference>
<feature type="region of interest" description="Disordered" evidence="7">
    <location>
        <begin position="364"/>
        <end position="383"/>
    </location>
</feature>
<comment type="similarity">
    <text evidence="1">Belongs to the TRAFAC class translation factor GTPase superfamily. Classic translation factor GTPase family. EF-G/EF-2 subfamily.</text>
</comment>
<evidence type="ECO:0000256" key="2">
    <source>
        <dbReference type="ARBA" id="ARBA00022741"/>
    </source>
</evidence>
<dbReference type="Pfam" id="PF03144">
    <property type="entry name" value="GTP_EFTU_D2"/>
    <property type="match status" value="1"/>
</dbReference>
<dbReference type="Gene3D" id="3.40.50.300">
    <property type="entry name" value="P-loop containing nucleotide triphosphate hydrolases"/>
    <property type="match status" value="1"/>
</dbReference>
<evidence type="ECO:0000256" key="5">
    <source>
        <dbReference type="ARBA" id="ARBA00023134"/>
    </source>
</evidence>
<feature type="binding site" evidence="6">
    <location>
        <begin position="95"/>
        <end position="102"/>
    </location>
    <ligand>
        <name>GTP</name>
        <dbReference type="ChEBI" id="CHEBI:37565"/>
    </ligand>
</feature>
<evidence type="ECO:0000256" key="7">
    <source>
        <dbReference type="SAM" id="MobiDB-lite"/>
    </source>
</evidence>
<keyword evidence="10" id="KW-1185">Reference proteome</keyword>
<dbReference type="Pfam" id="PF00009">
    <property type="entry name" value="GTP_EFTU"/>
    <property type="match status" value="1"/>
</dbReference>
<dbReference type="PROSITE" id="PS00301">
    <property type="entry name" value="G_TR_1"/>
    <property type="match status" value="1"/>
</dbReference>
<evidence type="ECO:0000256" key="1">
    <source>
        <dbReference type="ARBA" id="ARBA00005870"/>
    </source>
</evidence>
<dbReference type="InterPro" id="IPR020568">
    <property type="entry name" value="Ribosomal_Su5_D2-typ_SF"/>
</dbReference>
<dbReference type="CDD" id="cd03713">
    <property type="entry name" value="EFG_mtEFG_C"/>
    <property type="match status" value="1"/>
</dbReference>
<dbReference type="GO" id="GO:0070125">
    <property type="term" value="P:mitochondrial translational elongation"/>
    <property type="evidence" value="ECO:0007669"/>
    <property type="project" value="UniProtKB-UniRule"/>
</dbReference>
<dbReference type="Pfam" id="PF00679">
    <property type="entry name" value="EFG_C"/>
    <property type="match status" value="1"/>
</dbReference>
<keyword evidence="2 6" id="KW-0547">Nucleotide-binding</keyword>
<dbReference type="Gene3D" id="3.30.230.10">
    <property type="match status" value="1"/>
</dbReference>
<evidence type="ECO:0000256" key="6">
    <source>
        <dbReference type="HAMAP-Rule" id="MF_03061"/>
    </source>
</evidence>
<dbReference type="SUPFAM" id="SSF54211">
    <property type="entry name" value="Ribosomal protein S5 domain 2-like"/>
    <property type="match status" value="1"/>
</dbReference>
<dbReference type="InterPro" id="IPR000795">
    <property type="entry name" value="T_Tr_GTP-bd_dom"/>
</dbReference>
<feature type="compositionally biased region" description="Polar residues" evidence="7">
    <location>
        <begin position="30"/>
        <end position="41"/>
    </location>
</feature>
<dbReference type="NCBIfam" id="TIGR00231">
    <property type="entry name" value="small_GTP"/>
    <property type="match status" value="1"/>
</dbReference>
<dbReference type="AlphaFoldDB" id="A0AAV1I703"/>
<dbReference type="CDD" id="cd01434">
    <property type="entry name" value="EFG_mtEFG1_IV"/>
    <property type="match status" value="1"/>
</dbReference>
<comment type="function">
    <text evidence="6">Mitochondrial GTPase that catalyzes the GTP-dependent ribosomal translocation step during translation elongation. During this step, the ribosome changes from the pre-translocational (PRE) to the post-translocational (POST) state as the newly formed A-site-bound peptidyl-tRNA and P-site-bound deacylated tRNA move to the P and E sites, respectively. Catalyzes the coordinated movement of the two tRNA molecules, the mRNA and conformational changes in the ribosome.</text>
</comment>
<dbReference type="Proteomes" id="UP001314263">
    <property type="component" value="Unassembled WGS sequence"/>
</dbReference>
<dbReference type="FunFam" id="3.40.50.300:FF:000029">
    <property type="entry name" value="Elongation factor G"/>
    <property type="match status" value="1"/>
</dbReference>
<evidence type="ECO:0000259" key="8">
    <source>
        <dbReference type="PROSITE" id="PS51722"/>
    </source>
</evidence>
<dbReference type="GO" id="GO:0003924">
    <property type="term" value="F:GTPase activity"/>
    <property type="evidence" value="ECO:0007669"/>
    <property type="project" value="UniProtKB-UniRule"/>
</dbReference>
<dbReference type="Pfam" id="PF14492">
    <property type="entry name" value="EFG_III"/>
    <property type="match status" value="1"/>
</dbReference>
<feature type="binding site" evidence="6">
    <location>
        <begin position="213"/>
        <end position="216"/>
    </location>
    <ligand>
        <name>GTP</name>
        <dbReference type="ChEBI" id="CHEBI:37565"/>
    </ligand>
</feature>
<dbReference type="Gene3D" id="3.30.70.870">
    <property type="entry name" value="Elongation Factor G (Translational Gtpase), domain 3"/>
    <property type="match status" value="1"/>
</dbReference>
<reference evidence="9 10" key="1">
    <citation type="submission" date="2023-10" db="EMBL/GenBank/DDBJ databases">
        <authorList>
            <person name="Maclean D."/>
            <person name="Macfadyen A."/>
        </authorList>
    </citation>
    <scope>NUCLEOTIDE SEQUENCE [LARGE SCALE GENOMIC DNA]</scope>
</reference>
<keyword evidence="4 6" id="KW-0648">Protein biosynthesis</keyword>
<dbReference type="PRINTS" id="PR00315">
    <property type="entry name" value="ELONGATNFCT"/>
</dbReference>
<dbReference type="GO" id="GO:0005525">
    <property type="term" value="F:GTP binding"/>
    <property type="evidence" value="ECO:0007669"/>
    <property type="project" value="UniProtKB-UniRule"/>
</dbReference>
<dbReference type="SMART" id="SM00838">
    <property type="entry name" value="EFG_C"/>
    <property type="match status" value="1"/>
</dbReference>
<dbReference type="FunFam" id="3.30.230.10:FF:000003">
    <property type="entry name" value="Elongation factor G"/>
    <property type="match status" value="1"/>
</dbReference>
<organism evidence="9 10">
    <name type="scientific">Coccomyxa viridis</name>
    <dbReference type="NCBI Taxonomy" id="1274662"/>
    <lineage>
        <taxon>Eukaryota</taxon>
        <taxon>Viridiplantae</taxon>
        <taxon>Chlorophyta</taxon>
        <taxon>core chlorophytes</taxon>
        <taxon>Trebouxiophyceae</taxon>
        <taxon>Trebouxiophyceae incertae sedis</taxon>
        <taxon>Coccomyxaceae</taxon>
        <taxon>Coccomyxa</taxon>
    </lineage>
</organism>
<dbReference type="InterPro" id="IPR000640">
    <property type="entry name" value="EFG_V-like"/>
</dbReference>
<comment type="pathway">
    <text evidence="6">Protein biosynthesis; polypeptide chain elongation.</text>
</comment>
<dbReference type="PROSITE" id="PS51722">
    <property type="entry name" value="G_TR_2"/>
    <property type="match status" value="1"/>
</dbReference>
<dbReference type="FunFam" id="3.30.70.870:FF:000001">
    <property type="entry name" value="Elongation factor G"/>
    <property type="match status" value="1"/>
</dbReference>
<dbReference type="Gene3D" id="3.30.70.240">
    <property type="match status" value="1"/>
</dbReference>
<keyword evidence="5 6" id="KW-0342">GTP-binding</keyword>